<dbReference type="Gene3D" id="3.30.360.10">
    <property type="entry name" value="Dihydrodipicolinate Reductase, domain 2"/>
    <property type="match status" value="1"/>
</dbReference>
<evidence type="ECO:0000313" key="1">
    <source>
        <dbReference type="EMBL" id="NYZ24377.1"/>
    </source>
</evidence>
<name>A0ABX2TJ55_9PROT</name>
<keyword evidence="2" id="KW-1185">Reference proteome</keyword>
<reference evidence="1 2" key="1">
    <citation type="submission" date="2020-05" db="EMBL/GenBank/DDBJ databases">
        <title>Azospirillum oleiclasticum sp. nov, a nitrogen-fixing and heavy crude oil-emulsifying bacterium isolated from the crude oil of Yumen Oilfield.</title>
        <authorList>
            <person name="Wu D."/>
            <person name="Cai M."/>
            <person name="Zhang X."/>
        </authorList>
    </citation>
    <scope>NUCLEOTIDE SEQUENCE [LARGE SCALE GENOMIC DNA]</scope>
    <source>
        <strain evidence="1 2">ROY-1-1-2</strain>
    </source>
</reference>
<accession>A0ABX2TJ55</accession>
<proteinExistence type="predicted"/>
<sequence>MRIPFNALPDQPCWILVDGASVHGAAATVVEELRAAAQYALQAANFARLLRAGHVSSYPPKDAVATLRTMEAIFTAAR</sequence>
<evidence type="ECO:0000313" key="2">
    <source>
        <dbReference type="Proteomes" id="UP000584642"/>
    </source>
</evidence>
<dbReference type="Proteomes" id="UP000584642">
    <property type="component" value="Unassembled WGS sequence"/>
</dbReference>
<organism evidence="1 2">
    <name type="scientific">Azospirillum oleiclasticum</name>
    <dbReference type="NCBI Taxonomy" id="2735135"/>
    <lineage>
        <taxon>Bacteria</taxon>
        <taxon>Pseudomonadati</taxon>
        <taxon>Pseudomonadota</taxon>
        <taxon>Alphaproteobacteria</taxon>
        <taxon>Rhodospirillales</taxon>
        <taxon>Azospirillaceae</taxon>
        <taxon>Azospirillum</taxon>
    </lineage>
</organism>
<dbReference type="EMBL" id="JABFDB010000039">
    <property type="protein sequence ID" value="NYZ24377.1"/>
    <property type="molecule type" value="Genomic_DNA"/>
</dbReference>
<protein>
    <submittedName>
        <fullName evidence="1">Uncharacterized protein</fullName>
    </submittedName>
</protein>
<comment type="caution">
    <text evidence="1">The sequence shown here is derived from an EMBL/GenBank/DDBJ whole genome shotgun (WGS) entry which is preliminary data.</text>
</comment>
<dbReference type="RefSeq" id="WP_180286146.1">
    <property type="nucleotide sequence ID" value="NZ_JABFDB010000039.1"/>
</dbReference>
<gene>
    <name evidence="1" type="ORF">HND93_32120</name>
</gene>